<evidence type="ECO:0000259" key="2">
    <source>
        <dbReference type="Pfam" id="PF12804"/>
    </source>
</evidence>
<dbReference type="Gene3D" id="3.90.550.10">
    <property type="entry name" value="Spore Coat Polysaccharide Biosynthesis Protein SpsA, Chain A"/>
    <property type="match status" value="1"/>
</dbReference>
<organism evidence="3 4">
    <name type="scientific">Sphingomonas piscis</name>
    <dbReference type="NCBI Taxonomy" id="2714943"/>
    <lineage>
        <taxon>Bacteria</taxon>
        <taxon>Pseudomonadati</taxon>
        <taxon>Pseudomonadota</taxon>
        <taxon>Alphaproteobacteria</taxon>
        <taxon>Sphingomonadales</taxon>
        <taxon>Sphingomonadaceae</taxon>
        <taxon>Sphingomonas</taxon>
    </lineage>
</organism>
<dbReference type="SUPFAM" id="SSF53448">
    <property type="entry name" value="Nucleotide-diphospho-sugar transferases"/>
    <property type="match status" value="1"/>
</dbReference>
<dbReference type="InterPro" id="IPR025877">
    <property type="entry name" value="MobA-like_NTP_Trfase"/>
</dbReference>
<sequence>MSMRWHAVVLAGSRPGGDPFALSMGANLKALIPVNGVPMVRHPVEALLNCDAIATVTVLAQEAERIAATLPEDKRLQVRTSAGTIAETLLSLCDDPETVWPLLVTTADHALLTPEMVRDVCWKSTRSDVGIGVVSKRRLLGRFPDTKRTWIPFKGGSFTGANLFVLRSDKVRTVIEVWRSVEQDRKKVGKLLWSLGPSLFFQAALRRLTIEELLHKISVRLGVSIRAVRLSDPLAAIDVDKPSDHQQVEAILAGRQ</sequence>
<protein>
    <submittedName>
        <fullName evidence="3">NTP transferase domain-containing protein</fullName>
    </submittedName>
</protein>
<proteinExistence type="predicted"/>
<keyword evidence="3" id="KW-0808">Transferase</keyword>
<dbReference type="KEGG" id="spii:G7077_09065"/>
<dbReference type="InterPro" id="IPR029044">
    <property type="entry name" value="Nucleotide-diphossugar_trans"/>
</dbReference>
<dbReference type="GO" id="GO:0016779">
    <property type="term" value="F:nucleotidyltransferase activity"/>
    <property type="evidence" value="ECO:0007669"/>
    <property type="project" value="UniProtKB-ARBA"/>
</dbReference>
<accession>A0A6G7YQJ3</accession>
<dbReference type="Proteomes" id="UP000503222">
    <property type="component" value="Chromosome"/>
</dbReference>
<dbReference type="AlphaFoldDB" id="A0A6G7YQJ3"/>
<keyword evidence="4" id="KW-1185">Reference proteome</keyword>
<gene>
    <name evidence="3" type="ORF">G7077_09065</name>
</gene>
<dbReference type="Pfam" id="PF12804">
    <property type="entry name" value="NTP_transf_3"/>
    <property type="match status" value="1"/>
</dbReference>
<evidence type="ECO:0000313" key="3">
    <source>
        <dbReference type="EMBL" id="QIK79018.1"/>
    </source>
</evidence>
<feature type="domain" description="MobA-like NTP transferase" evidence="2">
    <location>
        <begin position="8"/>
        <end position="136"/>
    </location>
</feature>
<name>A0A6G7YQJ3_9SPHN</name>
<reference evidence="3 4" key="1">
    <citation type="submission" date="2020-03" db="EMBL/GenBank/DDBJ databases">
        <title>Sphingomonas sp. nov., isolated from fish.</title>
        <authorList>
            <person name="Hyun D.-W."/>
            <person name="Bae J.-W."/>
        </authorList>
    </citation>
    <scope>NUCLEOTIDE SEQUENCE [LARGE SCALE GENOMIC DNA]</scope>
    <source>
        <strain evidence="3 4">HDW15B</strain>
    </source>
</reference>
<dbReference type="EMBL" id="CP049869">
    <property type="protein sequence ID" value="QIK79018.1"/>
    <property type="molecule type" value="Genomic_DNA"/>
</dbReference>
<evidence type="ECO:0000256" key="1">
    <source>
        <dbReference type="ARBA" id="ARBA00022842"/>
    </source>
</evidence>
<evidence type="ECO:0000313" key="4">
    <source>
        <dbReference type="Proteomes" id="UP000503222"/>
    </source>
</evidence>
<keyword evidence="1" id="KW-0460">Magnesium</keyword>